<evidence type="ECO:0000256" key="1">
    <source>
        <dbReference type="ARBA" id="ARBA00006479"/>
    </source>
</evidence>
<dbReference type="Gene3D" id="3.30.420.40">
    <property type="match status" value="2"/>
</dbReference>
<dbReference type="InterPro" id="IPR049874">
    <property type="entry name" value="ROK_cs"/>
</dbReference>
<accession>A0ABW7C357</accession>
<name>A0ABW7C357_9ACTN</name>
<dbReference type="InterPro" id="IPR043129">
    <property type="entry name" value="ATPase_NBD"/>
</dbReference>
<dbReference type="InterPro" id="IPR000600">
    <property type="entry name" value="ROK"/>
</dbReference>
<dbReference type="InterPro" id="IPR036390">
    <property type="entry name" value="WH_DNA-bd_sf"/>
</dbReference>
<dbReference type="Gene3D" id="1.10.10.10">
    <property type="entry name" value="Winged helix-like DNA-binding domain superfamily/Winged helix DNA-binding domain"/>
    <property type="match status" value="1"/>
</dbReference>
<gene>
    <name evidence="2" type="ORF">ACGFYS_35235</name>
</gene>
<reference evidence="2 3" key="1">
    <citation type="submission" date="2024-10" db="EMBL/GenBank/DDBJ databases">
        <title>The Natural Products Discovery Center: Release of the First 8490 Sequenced Strains for Exploring Actinobacteria Biosynthetic Diversity.</title>
        <authorList>
            <person name="Kalkreuter E."/>
            <person name="Kautsar S.A."/>
            <person name="Yang D."/>
            <person name="Bader C.D."/>
            <person name="Teijaro C.N."/>
            <person name="Fluegel L."/>
            <person name="Davis C.M."/>
            <person name="Simpson J.R."/>
            <person name="Lauterbach L."/>
            <person name="Steele A.D."/>
            <person name="Gui C."/>
            <person name="Meng S."/>
            <person name="Li G."/>
            <person name="Viehrig K."/>
            <person name="Ye F."/>
            <person name="Su P."/>
            <person name="Kiefer A.F."/>
            <person name="Nichols A."/>
            <person name="Cepeda A.J."/>
            <person name="Yan W."/>
            <person name="Fan B."/>
            <person name="Jiang Y."/>
            <person name="Adhikari A."/>
            <person name="Zheng C.-J."/>
            <person name="Schuster L."/>
            <person name="Cowan T.M."/>
            <person name="Smanski M.J."/>
            <person name="Chevrette M.G."/>
            <person name="De Carvalho L.P.S."/>
            <person name="Shen B."/>
        </authorList>
    </citation>
    <scope>NUCLEOTIDE SEQUENCE [LARGE SCALE GENOMIC DNA]</scope>
    <source>
        <strain evidence="2 3">NPDC048229</strain>
    </source>
</reference>
<comment type="similarity">
    <text evidence="1">Belongs to the ROK (NagC/XylR) family.</text>
</comment>
<keyword evidence="3" id="KW-1185">Reference proteome</keyword>
<protein>
    <submittedName>
        <fullName evidence="2">ROK family protein</fullName>
    </submittedName>
</protein>
<dbReference type="PANTHER" id="PTHR18964:SF149">
    <property type="entry name" value="BIFUNCTIONAL UDP-N-ACETYLGLUCOSAMINE 2-EPIMERASE_N-ACETYLMANNOSAMINE KINASE"/>
    <property type="match status" value="1"/>
</dbReference>
<organism evidence="2 3">
    <name type="scientific">Streptomyces omiyaensis</name>
    <dbReference type="NCBI Taxonomy" id="68247"/>
    <lineage>
        <taxon>Bacteria</taxon>
        <taxon>Bacillati</taxon>
        <taxon>Actinomycetota</taxon>
        <taxon>Actinomycetes</taxon>
        <taxon>Kitasatosporales</taxon>
        <taxon>Streptomycetaceae</taxon>
        <taxon>Streptomyces</taxon>
    </lineage>
</organism>
<dbReference type="SUPFAM" id="SSF53067">
    <property type="entry name" value="Actin-like ATPase domain"/>
    <property type="match status" value="1"/>
</dbReference>
<dbReference type="EMBL" id="JBICZW010000041">
    <property type="protein sequence ID" value="MFG3194171.1"/>
    <property type="molecule type" value="Genomic_DNA"/>
</dbReference>
<dbReference type="SUPFAM" id="SSF46785">
    <property type="entry name" value="Winged helix' DNA-binding domain"/>
    <property type="match status" value="1"/>
</dbReference>
<proteinExistence type="inferred from homology"/>
<comment type="caution">
    <text evidence="2">The sequence shown here is derived from an EMBL/GenBank/DDBJ whole genome shotgun (WGS) entry which is preliminary data.</text>
</comment>
<dbReference type="Pfam" id="PF00480">
    <property type="entry name" value="ROK"/>
    <property type="match status" value="1"/>
</dbReference>
<dbReference type="RefSeq" id="WP_189853187.1">
    <property type="nucleotide sequence ID" value="NZ_BMVV01000035.1"/>
</dbReference>
<dbReference type="InterPro" id="IPR036388">
    <property type="entry name" value="WH-like_DNA-bd_sf"/>
</dbReference>
<dbReference type="PANTHER" id="PTHR18964">
    <property type="entry name" value="ROK (REPRESSOR, ORF, KINASE) FAMILY"/>
    <property type="match status" value="1"/>
</dbReference>
<dbReference type="Proteomes" id="UP001604282">
    <property type="component" value="Unassembled WGS sequence"/>
</dbReference>
<evidence type="ECO:0000313" key="2">
    <source>
        <dbReference type="EMBL" id="MFG3194171.1"/>
    </source>
</evidence>
<dbReference type="PROSITE" id="PS01125">
    <property type="entry name" value="ROK"/>
    <property type="match status" value="1"/>
</dbReference>
<sequence>MANRSAQDIRRLNRFEVLRRFHASSGPRTRQDLASETALSFATVSNLTSELIGEGVLVEAGHAQSGGGRPRALLTLNAERGTLIGVDVGETSVRTELFDLALGKMAVDERPVTPEDVTPDQIADLIEAGAGAVLAAAESPRSRVLGAGISLPGLVERERGVSTYSPYWAWRDVPMRDRLAERLELPVHLDNPLKASALAEMWFGAGRDVDNLVVVMLRSGVGAGLALDGTLYRGATNSAGEWGHSCLVFEGRRCRCGNLGCVEAYVGTAGIAETLRALAPDDPLLAQADGAAASLLTGLAARAAESDPIALAVIRRTAAYLGAALGNLVNLLNPETLVLGDQVAAHLGERLLAETRAALAGHTLAQPLRAVTLRLSSLPHDAVSRGAAALAFEGFLNDREVFGPVSRTRGVKARAEGRG</sequence>
<evidence type="ECO:0000313" key="3">
    <source>
        <dbReference type="Proteomes" id="UP001604282"/>
    </source>
</evidence>